<proteinExistence type="predicted"/>
<dbReference type="AlphaFoldDB" id="A0A2M6IT40"/>
<comment type="caution">
    <text evidence="2">The sequence shown here is derived from an EMBL/GenBank/DDBJ whole genome shotgun (WGS) entry which is preliminary data.</text>
</comment>
<gene>
    <name evidence="2" type="ORF">COV58_04630</name>
</gene>
<organism evidence="2 3">
    <name type="scientific">Candidatus Roizmanbacteria bacterium CG11_big_fil_rev_8_21_14_0_20_36_8</name>
    <dbReference type="NCBI Taxonomy" id="1974856"/>
    <lineage>
        <taxon>Bacteria</taxon>
        <taxon>Candidatus Roizmaniibacteriota</taxon>
    </lineage>
</organism>
<dbReference type="InterPro" id="IPR013766">
    <property type="entry name" value="Thioredoxin_domain"/>
</dbReference>
<evidence type="ECO:0000313" key="2">
    <source>
        <dbReference type="EMBL" id="PIQ73042.1"/>
    </source>
</evidence>
<protein>
    <recommendedName>
        <fullName evidence="1">Thioredoxin domain-containing protein</fullName>
    </recommendedName>
</protein>
<dbReference type="EMBL" id="PCVM01000110">
    <property type="protein sequence ID" value="PIQ73042.1"/>
    <property type="molecule type" value="Genomic_DNA"/>
</dbReference>
<sequence length="150" mass="16680">MKSFNILITASLILIVAGFVFFKDGFKGAQNTAAETSDSPKLLMDVMSYTDYSSAALNNAQLKGTSVIFFAATTWCQTCSELEKEIIERIDEVPSNITILKVDYDNDKEMNAKWGVTSQHTLIVLDENGQEVKRWIGGGLDTLFQQINEI</sequence>
<evidence type="ECO:0000259" key="1">
    <source>
        <dbReference type="PROSITE" id="PS51352"/>
    </source>
</evidence>
<dbReference type="Proteomes" id="UP000231056">
    <property type="component" value="Unassembled WGS sequence"/>
</dbReference>
<dbReference type="Pfam" id="PF00085">
    <property type="entry name" value="Thioredoxin"/>
    <property type="match status" value="1"/>
</dbReference>
<dbReference type="SUPFAM" id="SSF52833">
    <property type="entry name" value="Thioredoxin-like"/>
    <property type="match status" value="1"/>
</dbReference>
<dbReference type="CDD" id="cd02947">
    <property type="entry name" value="TRX_family"/>
    <property type="match status" value="1"/>
</dbReference>
<feature type="domain" description="Thioredoxin" evidence="1">
    <location>
        <begin position="22"/>
        <end position="150"/>
    </location>
</feature>
<reference evidence="2 3" key="1">
    <citation type="submission" date="2017-09" db="EMBL/GenBank/DDBJ databases">
        <title>Depth-based differentiation of microbial function through sediment-hosted aquifers and enrichment of novel symbionts in the deep terrestrial subsurface.</title>
        <authorList>
            <person name="Probst A.J."/>
            <person name="Ladd B."/>
            <person name="Jarett J.K."/>
            <person name="Geller-Mcgrath D.E."/>
            <person name="Sieber C.M."/>
            <person name="Emerson J.B."/>
            <person name="Anantharaman K."/>
            <person name="Thomas B.C."/>
            <person name="Malmstrom R."/>
            <person name="Stieglmeier M."/>
            <person name="Klingl A."/>
            <person name="Woyke T."/>
            <person name="Ryan C.M."/>
            <person name="Banfield J.F."/>
        </authorList>
    </citation>
    <scope>NUCLEOTIDE SEQUENCE [LARGE SCALE GENOMIC DNA]</scope>
    <source>
        <strain evidence="2">CG11_big_fil_rev_8_21_14_0_20_36_8</strain>
    </source>
</reference>
<dbReference type="Gene3D" id="3.40.30.10">
    <property type="entry name" value="Glutaredoxin"/>
    <property type="match status" value="1"/>
</dbReference>
<evidence type="ECO:0000313" key="3">
    <source>
        <dbReference type="Proteomes" id="UP000231056"/>
    </source>
</evidence>
<name>A0A2M6IT40_9BACT</name>
<dbReference type="InterPro" id="IPR036249">
    <property type="entry name" value="Thioredoxin-like_sf"/>
</dbReference>
<dbReference type="PROSITE" id="PS51352">
    <property type="entry name" value="THIOREDOXIN_2"/>
    <property type="match status" value="1"/>
</dbReference>
<accession>A0A2M6IT40</accession>